<evidence type="ECO:0000256" key="5">
    <source>
        <dbReference type="SAM" id="MobiDB-lite"/>
    </source>
</evidence>
<dbReference type="InterPro" id="IPR009057">
    <property type="entry name" value="Homeodomain-like_sf"/>
</dbReference>
<gene>
    <name evidence="7" type="ORF">SIAM614_28452</name>
</gene>
<dbReference type="PANTHER" id="PTHR30055">
    <property type="entry name" value="HTH-TYPE TRANSCRIPTIONAL REGULATOR RUTR"/>
    <property type="match status" value="1"/>
</dbReference>
<feature type="domain" description="HTH tetR-type" evidence="6">
    <location>
        <begin position="37"/>
        <end position="97"/>
    </location>
</feature>
<feature type="region of interest" description="Disordered" evidence="5">
    <location>
        <begin position="1"/>
        <end position="35"/>
    </location>
</feature>
<dbReference type="EMBL" id="AAUW01000014">
    <property type="protein sequence ID" value="EAV42576.1"/>
    <property type="molecule type" value="Genomic_DNA"/>
</dbReference>
<protein>
    <submittedName>
        <fullName evidence="7">Transcriptional regulator, TetR family protein</fullName>
    </submittedName>
</protein>
<dbReference type="PRINTS" id="PR00455">
    <property type="entry name" value="HTHTETR"/>
</dbReference>
<evidence type="ECO:0000313" key="8">
    <source>
        <dbReference type="Proteomes" id="UP000004848"/>
    </source>
</evidence>
<keyword evidence="3" id="KW-0804">Transcription</keyword>
<reference evidence="7 8" key="1">
    <citation type="submission" date="2006-05" db="EMBL/GenBank/DDBJ databases">
        <authorList>
            <person name="King G."/>
            <person name="Ferriera S."/>
            <person name="Johnson J."/>
            <person name="Kravitz S."/>
            <person name="Beeson K."/>
            <person name="Sutton G."/>
            <person name="Rogers Y.-H."/>
            <person name="Friedman R."/>
            <person name="Frazier M."/>
            <person name="Venter J.C."/>
        </authorList>
    </citation>
    <scope>NUCLEOTIDE SEQUENCE [LARGE SCALE GENOMIC DNA]</scope>
    <source>
        <strain evidence="8">ATCC 25650 / DSM 13394 / JCM 20685 / NBRC 16684 / NCIMB 2208 / IAM 12614 / B1</strain>
    </source>
</reference>
<name>A0NXP9_ROSAI</name>
<evidence type="ECO:0000313" key="7">
    <source>
        <dbReference type="EMBL" id="EAV42576.1"/>
    </source>
</evidence>
<feature type="compositionally biased region" description="Basic and acidic residues" evidence="5">
    <location>
        <begin position="23"/>
        <end position="35"/>
    </location>
</feature>
<evidence type="ECO:0000259" key="6">
    <source>
        <dbReference type="PROSITE" id="PS50977"/>
    </source>
</evidence>
<organism evidence="7 8">
    <name type="scientific">Roseibium aggregatum (strain ATCC 25650 / DSM 13394 / JCM 20685 / NBRC 16684 / NCIMB 2208 / IAM 12614 / B1)</name>
    <name type="common">Stappia aggregata</name>
    <dbReference type="NCBI Taxonomy" id="384765"/>
    <lineage>
        <taxon>Bacteria</taxon>
        <taxon>Pseudomonadati</taxon>
        <taxon>Pseudomonadota</taxon>
        <taxon>Alphaproteobacteria</taxon>
        <taxon>Hyphomicrobiales</taxon>
        <taxon>Stappiaceae</taxon>
        <taxon>Roseibium</taxon>
    </lineage>
</organism>
<dbReference type="GO" id="GO:0003700">
    <property type="term" value="F:DNA-binding transcription factor activity"/>
    <property type="evidence" value="ECO:0007669"/>
    <property type="project" value="TreeGrafter"/>
</dbReference>
<dbReference type="InterPro" id="IPR050109">
    <property type="entry name" value="HTH-type_TetR-like_transc_reg"/>
</dbReference>
<evidence type="ECO:0000256" key="3">
    <source>
        <dbReference type="ARBA" id="ARBA00023163"/>
    </source>
</evidence>
<comment type="caution">
    <text evidence="7">The sequence shown here is derived from an EMBL/GenBank/DDBJ whole genome shotgun (WGS) entry which is preliminary data.</text>
</comment>
<dbReference type="PROSITE" id="PS50977">
    <property type="entry name" value="HTH_TETR_2"/>
    <property type="match status" value="1"/>
</dbReference>
<dbReference type="Pfam" id="PF00440">
    <property type="entry name" value="TetR_N"/>
    <property type="match status" value="1"/>
</dbReference>
<keyword evidence="2 4" id="KW-0238">DNA-binding</keyword>
<accession>A0NXP9</accession>
<evidence type="ECO:0000256" key="1">
    <source>
        <dbReference type="ARBA" id="ARBA00023015"/>
    </source>
</evidence>
<dbReference type="Proteomes" id="UP000004848">
    <property type="component" value="Unassembled WGS sequence"/>
</dbReference>
<feature type="DNA-binding region" description="H-T-H motif" evidence="4">
    <location>
        <begin position="60"/>
        <end position="79"/>
    </location>
</feature>
<evidence type="ECO:0000256" key="4">
    <source>
        <dbReference type="PROSITE-ProRule" id="PRU00335"/>
    </source>
</evidence>
<proteinExistence type="predicted"/>
<dbReference type="PANTHER" id="PTHR30055:SF234">
    <property type="entry name" value="HTH-TYPE TRANSCRIPTIONAL REGULATOR BETI"/>
    <property type="match status" value="1"/>
</dbReference>
<evidence type="ECO:0000256" key="2">
    <source>
        <dbReference type="ARBA" id="ARBA00023125"/>
    </source>
</evidence>
<dbReference type="Gene3D" id="1.10.357.10">
    <property type="entry name" value="Tetracycline Repressor, domain 2"/>
    <property type="match status" value="1"/>
</dbReference>
<sequence>MMSSSGNTIVPLKTCPAGQGDGTEQRQRGRQKVHDEATLKARVVETAFSTFQKHSYNGTTMALVAKNAGISKRTLYELFPSKIELFAELAIRHRANLLDVPAARHAATLEDALKAVFKVDQSDEKHLQQAAEMRLFYVEAVANEELGVLLRRHCGSELHDVVTAWVEEEVAKGRIVTQSSRDTAKYLLDVLIAARLFRPKTPDVITGLSDIRTYLNHTIQLILNGLLPR</sequence>
<dbReference type="GO" id="GO:0000976">
    <property type="term" value="F:transcription cis-regulatory region binding"/>
    <property type="evidence" value="ECO:0007669"/>
    <property type="project" value="TreeGrafter"/>
</dbReference>
<dbReference type="eggNOG" id="COG1309">
    <property type="taxonomic scope" value="Bacteria"/>
</dbReference>
<dbReference type="InterPro" id="IPR001647">
    <property type="entry name" value="HTH_TetR"/>
</dbReference>
<keyword evidence="1" id="KW-0805">Transcription regulation</keyword>
<dbReference type="AlphaFoldDB" id="A0NXP9"/>
<dbReference type="SUPFAM" id="SSF46689">
    <property type="entry name" value="Homeodomain-like"/>
    <property type="match status" value="1"/>
</dbReference>